<keyword evidence="3" id="KW-1185">Reference proteome</keyword>
<dbReference type="InterPro" id="IPR025139">
    <property type="entry name" value="DUF4062"/>
</dbReference>
<name>A0ABQ6NHG4_9BACL</name>
<evidence type="ECO:0000313" key="2">
    <source>
        <dbReference type="EMBL" id="GMK44526.1"/>
    </source>
</evidence>
<dbReference type="RefSeq" id="WP_201005448.1">
    <property type="nucleotide sequence ID" value="NZ_BTCL01000004.1"/>
</dbReference>
<evidence type="ECO:0000313" key="3">
    <source>
        <dbReference type="Proteomes" id="UP001285921"/>
    </source>
</evidence>
<reference evidence="2 3" key="1">
    <citation type="submission" date="2023-05" db="EMBL/GenBank/DDBJ databases">
        <title>Draft genome of Paenibacillus sp. CCS26.</title>
        <authorList>
            <person name="Akita H."/>
            <person name="Shinto Y."/>
            <person name="Kimura Z."/>
        </authorList>
    </citation>
    <scope>NUCLEOTIDE SEQUENCE [LARGE SCALE GENOMIC DNA]</scope>
    <source>
        <strain evidence="2 3">CCS26</strain>
    </source>
</reference>
<feature type="domain" description="DUF4062" evidence="1">
    <location>
        <begin position="6"/>
        <end position="91"/>
    </location>
</feature>
<accession>A0ABQ6NHG4</accession>
<protein>
    <recommendedName>
        <fullName evidence="1">DUF4062 domain-containing protein</fullName>
    </recommendedName>
</protein>
<gene>
    <name evidence="2" type="ORF">PghCCS26_16540</name>
</gene>
<dbReference type="Proteomes" id="UP001285921">
    <property type="component" value="Unassembled WGS sequence"/>
</dbReference>
<dbReference type="EMBL" id="BTCL01000004">
    <property type="protein sequence ID" value="GMK44526.1"/>
    <property type="molecule type" value="Genomic_DNA"/>
</dbReference>
<organism evidence="2 3">
    <name type="scientific">Paenibacillus glycanilyticus</name>
    <dbReference type="NCBI Taxonomy" id="126569"/>
    <lineage>
        <taxon>Bacteria</taxon>
        <taxon>Bacillati</taxon>
        <taxon>Bacillota</taxon>
        <taxon>Bacilli</taxon>
        <taxon>Bacillales</taxon>
        <taxon>Paenibacillaceae</taxon>
        <taxon>Paenibacillus</taxon>
    </lineage>
</organism>
<proteinExistence type="predicted"/>
<dbReference type="Pfam" id="PF13271">
    <property type="entry name" value="DUF4062"/>
    <property type="match status" value="1"/>
</dbReference>
<evidence type="ECO:0000259" key="1">
    <source>
        <dbReference type="Pfam" id="PF13271"/>
    </source>
</evidence>
<sequence>MPNLTKLFISSVAQDALTPLRNRTFEEFTLLGHQPEMYERTFGPWPMDVSGVEHCLNKVRESDIFCLFLYNKGGSMTDTGYTVTHREFLTALNAGKTLFLYAEPTITKKYFMSVRRVVYSFIERYRQSHRREPSNRELMDHLELTAEAQPSEIPSKYEVEPYIWVMLYDIIDRHGKYMLDMPIGVGIDWKPVLSDILREGASYFPKKAEYMESIDTLAALVEFTEFVQKVVKDHLKIRELSQLRLLLARLQGIIKGAEIKQLRIHDLTLGKLRNCTAICLFQHSNDVLSCIEAAGDTAGGYSFHVSDPNSYVSFTYNTRAEGEPVLFYTEAKRMFYLLYKVGEYVISYHFPEETKWNQNMYVDYTDDIKNGILMAHSNVMIFDFIHSALRGLQK</sequence>
<comment type="caution">
    <text evidence="2">The sequence shown here is derived from an EMBL/GenBank/DDBJ whole genome shotgun (WGS) entry which is preliminary data.</text>
</comment>